<sequence>MSTYAIGHLHDVNVGPDVVEYLRRIDETLAPFGGRFIIHGGPATVMEGSWSGDLIVIAFPDRDSAHAWYESAAYQRILPLRTGNSRGDVFFIEGVDAGHRATDVLAGIPAHQPPG</sequence>
<comment type="caution">
    <text evidence="2">The sequence shown here is derived from an EMBL/GenBank/DDBJ whole genome shotgun (WGS) entry which is preliminary data.</text>
</comment>
<dbReference type="InterPro" id="IPR010753">
    <property type="entry name" value="DUF1330"/>
</dbReference>
<gene>
    <name evidence="2" type="ORF">GR303_05300</name>
</gene>
<keyword evidence="3" id="KW-1185">Reference proteome</keyword>
<dbReference type="PANTHER" id="PTHR41521:SF4">
    <property type="entry name" value="BLR0684 PROTEIN"/>
    <property type="match status" value="1"/>
</dbReference>
<evidence type="ECO:0000313" key="2">
    <source>
        <dbReference type="EMBL" id="NBJ23770.1"/>
    </source>
</evidence>
<dbReference type="InterPro" id="IPR011008">
    <property type="entry name" value="Dimeric_a/b-barrel"/>
</dbReference>
<evidence type="ECO:0000313" key="3">
    <source>
        <dbReference type="Proteomes" id="UP000818323"/>
    </source>
</evidence>
<feature type="domain" description="DUF1330" evidence="1">
    <location>
        <begin position="3"/>
        <end position="95"/>
    </location>
</feature>
<protein>
    <submittedName>
        <fullName evidence="2">DUF1330 domain-containing protein</fullName>
    </submittedName>
</protein>
<dbReference type="Gene3D" id="3.30.70.100">
    <property type="match status" value="1"/>
</dbReference>
<reference evidence="2 3" key="1">
    <citation type="submission" date="2020-01" db="EMBL/GenBank/DDBJ databases">
        <title>Microvirga sp. nov., an arsenate reduction bacterium isolated from Tibet hotspring sediments.</title>
        <authorList>
            <person name="Yuan C.-G."/>
        </authorList>
    </citation>
    <scope>NUCLEOTIDE SEQUENCE [LARGE SCALE GENOMIC DNA]</scope>
    <source>
        <strain evidence="2 3">SYSU G3D203</strain>
    </source>
</reference>
<evidence type="ECO:0000259" key="1">
    <source>
        <dbReference type="Pfam" id="PF07045"/>
    </source>
</evidence>
<organism evidence="2 3">
    <name type="scientific">Microvirga arsenatis</name>
    <dbReference type="NCBI Taxonomy" id="2692265"/>
    <lineage>
        <taxon>Bacteria</taxon>
        <taxon>Pseudomonadati</taxon>
        <taxon>Pseudomonadota</taxon>
        <taxon>Alphaproteobacteria</taxon>
        <taxon>Hyphomicrobiales</taxon>
        <taxon>Methylobacteriaceae</taxon>
        <taxon>Microvirga</taxon>
    </lineage>
</organism>
<dbReference type="PANTHER" id="PTHR41521">
    <property type="match status" value="1"/>
</dbReference>
<name>A0ABW9YW93_9HYPH</name>
<dbReference type="SUPFAM" id="SSF54909">
    <property type="entry name" value="Dimeric alpha+beta barrel"/>
    <property type="match status" value="1"/>
</dbReference>
<dbReference type="EMBL" id="JAAAXJ010000002">
    <property type="protein sequence ID" value="NBJ23770.1"/>
    <property type="molecule type" value="Genomic_DNA"/>
</dbReference>
<dbReference type="RefSeq" id="WP_161721054.1">
    <property type="nucleotide sequence ID" value="NZ_JAAAXI010000001.1"/>
</dbReference>
<dbReference type="Pfam" id="PF07045">
    <property type="entry name" value="DUF1330"/>
    <property type="match status" value="1"/>
</dbReference>
<dbReference type="Proteomes" id="UP000818323">
    <property type="component" value="Unassembled WGS sequence"/>
</dbReference>
<accession>A0ABW9YW93</accession>
<proteinExistence type="predicted"/>